<evidence type="ECO:0000313" key="3">
    <source>
        <dbReference type="EMBL" id="MEX0468367.1"/>
    </source>
</evidence>
<evidence type="ECO:0000259" key="2">
    <source>
        <dbReference type="SMART" id="SM00867"/>
    </source>
</evidence>
<keyword evidence="4" id="KW-1185">Reference proteome</keyword>
<keyword evidence="1" id="KW-0732">Signal</keyword>
<dbReference type="SUPFAM" id="SSF101874">
    <property type="entry name" value="YceI-like"/>
    <property type="match status" value="1"/>
</dbReference>
<dbReference type="SMART" id="SM00867">
    <property type="entry name" value="YceI"/>
    <property type="match status" value="1"/>
</dbReference>
<dbReference type="Gene3D" id="2.40.128.110">
    <property type="entry name" value="Lipid/polyisoprenoid-binding, YceI-like"/>
    <property type="match status" value="1"/>
</dbReference>
<dbReference type="Proteomes" id="UP001556709">
    <property type="component" value="Unassembled WGS sequence"/>
</dbReference>
<evidence type="ECO:0000313" key="4">
    <source>
        <dbReference type="Proteomes" id="UP001556709"/>
    </source>
</evidence>
<reference evidence="3 4" key="1">
    <citation type="submission" date="2024-02" db="EMBL/GenBank/DDBJ databases">
        <title>New especies of Spiribacter isolated from saline water.</title>
        <authorList>
            <person name="Leon M.J."/>
            <person name="De La Haba R."/>
            <person name="Sanchez-Porro C."/>
            <person name="Ventosa A."/>
        </authorList>
    </citation>
    <scope>NUCLEOTIDE SEQUENCE [LARGE SCALE GENOMIC DNA]</scope>
    <source>
        <strain evidence="4">ag22IC6-390</strain>
    </source>
</reference>
<dbReference type="InterPro" id="IPR036761">
    <property type="entry name" value="TTHA0802/YceI-like_sf"/>
</dbReference>
<gene>
    <name evidence="3" type="ORF">V6X73_01275</name>
</gene>
<accession>A0ABV3T9R3</accession>
<dbReference type="Pfam" id="PF04264">
    <property type="entry name" value="YceI"/>
    <property type="match status" value="1"/>
</dbReference>
<feature type="chain" id="PRO_5046479372" evidence="1">
    <location>
        <begin position="23"/>
        <end position="196"/>
    </location>
</feature>
<protein>
    <submittedName>
        <fullName evidence="3">YceI family protein</fullName>
    </submittedName>
</protein>
<dbReference type="PANTHER" id="PTHR34406:SF1">
    <property type="entry name" value="PROTEIN YCEI"/>
    <property type="match status" value="1"/>
</dbReference>
<dbReference type="EMBL" id="JBAKFM010000001">
    <property type="protein sequence ID" value="MEX0468367.1"/>
    <property type="molecule type" value="Genomic_DNA"/>
</dbReference>
<proteinExistence type="predicted"/>
<sequence length="196" mass="21243">MTVFRWFATVLLAGLVSSPGIAAPERFVLDESHVSVGFLAGHARFARVLGQFTEVSGDFVYDAQTRTLASAEVTIAADSVFTAHEGRDEHLRDGDFLDAGAHPTIRFVATDYQADDDRSGTVTGDLTLRGVTRPITLDVTLNRRGPHPIGGADTLGGSLRGSLRRSEFGMTYALEGELVSDRIDLIIEFEATRDDE</sequence>
<organism evidence="3 4">
    <name type="scientific">Spiribacter pallidus</name>
    <dbReference type="NCBI Taxonomy" id="1987936"/>
    <lineage>
        <taxon>Bacteria</taxon>
        <taxon>Pseudomonadati</taxon>
        <taxon>Pseudomonadota</taxon>
        <taxon>Gammaproteobacteria</taxon>
        <taxon>Chromatiales</taxon>
        <taxon>Ectothiorhodospiraceae</taxon>
        <taxon>Spiribacter</taxon>
    </lineage>
</organism>
<comment type="caution">
    <text evidence="3">The sequence shown here is derived from an EMBL/GenBank/DDBJ whole genome shotgun (WGS) entry which is preliminary data.</text>
</comment>
<feature type="signal peptide" evidence="1">
    <location>
        <begin position="1"/>
        <end position="22"/>
    </location>
</feature>
<evidence type="ECO:0000256" key="1">
    <source>
        <dbReference type="SAM" id="SignalP"/>
    </source>
</evidence>
<feature type="domain" description="Lipid/polyisoprenoid-binding YceI-like" evidence="2">
    <location>
        <begin position="26"/>
        <end position="192"/>
    </location>
</feature>
<dbReference type="RefSeq" id="WP_367958129.1">
    <property type="nucleotide sequence ID" value="NZ_JBAKFH010000003.1"/>
</dbReference>
<dbReference type="InterPro" id="IPR007372">
    <property type="entry name" value="Lipid/polyisoprenoid-bd_YceI"/>
</dbReference>
<name>A0ABV3T9R3_9GAMM</name>
<dbReference type="PANTHER" id="PTHR34406">
    <property type="entry name" value="PROTEIN YCEI"/>
    <property type="match status" value="1"/>
</dbReference>